<evidence type="ECO:0000313" key="1">
    <source>
        <dbReference type="EMBL" id="PDX86999.1"/>
    </source>
</evidence>
<dbReference type="AlphaFoldDB" id="A0A2A7B6P3"/>
<organism evidence="1 2">
    <name type="scientific">Faecalibacterium prausnitzii</name>
    <dbReference type="NCBI Taxonomy" id="853"/>
    <lineage>
        <taxon>Bacteria</taxon>
        <taxon>Bacillati</taxon>
        <taxon>Bacillota</taxon>
        <taxon>Clostridia</taxon>
        <taxon>Eubacteriales</taxon>
        <taxon>Oscillospiraceae</taxon>
        <taxon>Faecalibacterium</taxon>
    </lineage>
</organism>
<accession>A0A2A7B6P3</accession>
<evidence type="ECO:0000313" key="2">
    <source>
        <dbReference type="Proteomes" id="UP000220904"/>
    </source>
</evidence>
<dbReference type="Proteomes" id="UP000220904">
    <property type="component" value="Unassembled WGS sequence"/>
</dbReference>
<sequence length="112" mass="12763">MGTSVYTRICEDCGVVMENVGATRRFCPACLAKRSAEKARNADRAKRAEWKEWEAQRKVEQELRKAFPHPPKPTAENSIQAVNARAKAAGRSYGQQVLFERRQKELKDRGEI</sequence>
<reference evidence="1 2" key="1">
    <citation type="journal article" date="2017" name="Front. Microbiol.">
        <title>New Insights into the Diversity of the Genus Faecalibacterium.</title>
        <authorList>
            <person name="Benevides L."/>
            <person name="Burman S."/>
            <person name="Martin R."/>
            <person name="Robert V."/>
            <person name="Thomas M."/>
            <person name="Miquel S."/>
            <person name="Chain F."/>
            <person name="Sokol H."/>
            <person name="Bermudez-Humaran L.G."/>
            <person name="Morrison M."/>
            <person name="Langella P."/>
            <person name="Azevedo V.A."/>
            <person name="Chatel J.M."/>
            <person name="Soares S."/>
        </authorList>
    </citation>
    <scope>NUCLEOTIDE SEQUENCE [LARGE SCALE GENOMIC DNA]</scope>
    <source>
        <strain evidence="1 2">AHMP21</strain>
    </source>
</reference>
<protein>
    <submittedName>
        <fullName evidence="1">Uncharacterized protein</fullName>
    </submittedName>
</protein>
<gene>
    <name evidence="1" type="ORF">CHR60_09810</name>
</gene>
<dbReference type="EMBL" id="NOUV01000014">
    <property type="protein sequence ID" value="PDX86999.1"/>
    <property type="molecule type" value="Genomic_DNA"/>
</dbReference>
<name>A0A2A7B6P3_9FIRM</name>
<dbReference type="RefSeq" id="WP_097792822.1">
    <property type="nucleotide sequence ID" value="NZ_NOUV01000014.1"/>
</dbReference>
<proteinExistence type="predicted"/>
<comment type="caution">
    <text evidence="1">The sequence shown here is derived from an EMBL/GenBank/DDBJ whole genome shotgun (WGS) entry which is preliminary data.</text>
</comment>